<keyword evidence="2" id="KW-1185">Reference proteome</keyword>
<comment type="caution">
    <text evidence="1">The sequence shown here is derived from an EMBL/GenBank/DDBJ whole genome shotgun (WGS) entry which is preliminary data.</text>
</comment>
<sequence>MMNHSNSSVSGFYNFITQGLNNLDHSFHSHNFMSIQFLQHVLSSLQSFHSQLCILVQKLHLPLGEKWLDEYMDETSRLWEVCHVLKSAVSGMEHYYATGSNIASTLHDQHNLNAQLSRQLFRAISGCQREIVGLEEDNRSLIQTRIQPLSLKFDENLLIESKFNGYNGFRGVLFLLRNVNSLLLMTLLGGLVYFCPETSFPNEGEYNGRMVYSSDFMVSASRLHQRLKSTMDELQGQRPGVLLYEFLMAKNAMEELKVEMGTSMEFNQTVIFDDISDKVKNMKNCFEVLQCGAENIVVQIDDFFDEIVEGRKKLLDMCSHR</sequence>
<evidence type="ECO:0000313" key="2">
    <source>
        <dbReference type="Proteomes" id="UP001237642"/>
    </source>
</evidence>
<organism evidence="1 2">
    <name type="scientific">Heracleum sosnowskyi</name>
    <dbReference type="NCBI Taxonomy" id="360622"/>
    <lineage>
        <taxon>Eukaryota</taxon>
        <taxon>Viridiplantae</taxon>
        <taxon>Streptophyta</taxon>
        <taxon>Embryophyta</taxon>
        <taxon>Tracheophyta</taxon>
        <taxon>Spermatophyta</taxon>
        <taxon>Magnoliopsida</taxon>
        <taxon>eudicotyledons</taxon>
        <taxon>Gunneridae</taxon>
        <taxon>Pentapetalae</taxon>
        <taxon>asterids</taxon>
        <taxon>campanulids</taxon>
        <taxon>Apiales</taxon>
        <taxon>Apiaceae</taxon>
        <taxon>Apioideae</taxon>
        <taxon>apioid superclade</taxon>
        <taxon>Tordylieae</taxon>
        <taxon>Tordyliinae</taxon>
        <taxon>Heracleum</taxon>
    </lineage>
</organism>
<gene>
    <name evidence="1" type="ORF">POM88_053411</name>
</gene>
<evidence type="ECO:0000313" key="1">
    <source>
        <dbReference type="EMBL" id="KAK1352472.1"/>
    </source>
</evidence>
<dbReference type="EMBL" id="JAUIZM010000017">
    <property type="protein sequence ID" value="KAK1352472.1"/>
    <property type="molecule type" value="Genomic_DNA"/>
</dbReference>
<protein>
    <submittedName>
        <fullName evidence="1">Disease resistance protein RGA2</fullName>
    </submittedName>
</protein>
<dbReference type="Proteomes" id="UP001237642">
    <property type="component" value="Unassembled WGS sequence"/>
</dbReference>
<dbReference type="PANTHER" id="PTHR31509">
    <property type="entry name" value="BPS1-LIKE PROTEIN"/>
    <property type="match status" value="1"/>
</dbReference>
<proteinExistence type="predicted"/>
<name>A0AAD8LXR7_9APIA</name>
<dbReference type="AlphaFoldDB" id="A0AAD8LXR7"/>
<reference evidence="1" key="1">
    <citation type="submission" date="2023-02" db="EMBL/GenBank/DDBJ databases">
        <title>Genome of toxic invasive species Heracleum sosnowskyi carries increased number of genes despite the absence of recent whole-genome duplications.</title>
        <authorList>
            <person name="Schelkunov M."/>
            <person name="Shtratnikova V."/>
            <person name="Makarenko M."/>
            <person name="Klepikova A."/>
            <person name="Omelchenko D."/>
            <person name="Novikova G."/>
            <person name="Obukhova E."/>
            <person name="Bogdanov V."/>
            <person name="Penin A."/>
            <person name="Logacheva M."/>
        </authorList>
    </citation>
    <scope>NUCLEOTIDE SEQUENCE</scope>
    <source>
        <strain evidence="1">Hsosn_3</strain>
        <tissue evidence="1">Leaf</tissue>
    </source>
</reference>
<accession>A0AAD8LXR7</accession>
<reference evidence="1" key="2">
    <citation type="submission" date="2023-05" db="EMBL/GenBank/DDBJ databases">
        <authorList>
            <person name="Schelkunov M.I."/>
        </authorList>
    </citation>
    <scope>NUCLEOTIDE SEQUENCE</scope>
    <source>
        <strain evidence="1">Hsosn_3</strain>
        <tissue evidence="1">Leaf</tissue>
    </source>
</reference>